<dbReference type="GO" id="GO:0004061">
    <property type="term" value="F:arylformamidase activity"/>
    <property type="evidence" value="ECO:0007669"/>
    <property type="project" value="UniProtKB-UniRule"/>
</dbReference>
<dbReference type="InterPro" id="IPR049492">
    <property type="entry name" value="BD-FAE-like_dom"/>
</dbReference>
<dbReference type="OrthoDB" id="420264at2759"/>
<keyword evidence="6" id="KW-1185">Reference proteome</keyword>
<dbReference type="PANTHER" id="PTHR48081:SF33">
    <property type="entry name" value="KYNURENINE FORMAMIDASE"/>
    <property type="match status" value="1"/>
</dbReference>
<dbReference type="InterPro" id="IPR027519">
    <property type="entry name" value="KFase_ver/fungi-typ"/>
</dbReference>
<gene>
    <name evidence="5" type="ORF">EV356DRAFT_567055</name>
</gene>
<comment type="subunit">
    <text evidence="3">Homodimer.</text>
</comment>
<dbReference type="GO" id="GO:0034354">
    <property type="term" value="P:'de novo' NAD+ biosynthetic process from L-tryptophan"/>
    <property type="evidence" value="ECO:0007669"/>
    <property type="project" value="UniProtKB-UniRule"/>
</dbReference>
<organism evidence="5 6">
    <name type="scientific">Viridothelium virens</name>
    <name type="common">Speckled blister lichen</name>
    <name type="synonym">Trypethelium virens</name>
    <dbReference type="NCBI Taxonomy" id="1048519"/>
    <lineage>
        <taxon>Eukaryota</taxon>
        <taxon>Fungi</taxon>
        <taxon>Dikarya</taxon>
        <taxon>Ascomycota</taxon>
        <taxon>Pezizomycotina</taxon>
        <taxon>Dothideomycetes</taxon>
        <taxon>Dothideomycetes incertae sedis</taxon>
        <taxon>Trypetheliales</taxon>
        <taxon>Trypetheliaceae</taxon>
        <taxon>Viridothelium</taxon>
    </lineage>
</organism>
<name>A0A6A6H971_VIRVR</name>
<dbReference type="HAMAP" id="MF_03014">
    <property type="entry name" value="KFase"/>
    <property type="match status" value="1"/>
</dbReference>
<keyword evidence="2 3" id="KW-0823">Tryptophan catabolism</keyword>
<comment type="pathway">
    <text evidence="3">Amino-acid degradation; L-tryptophan degradation via kynurenine pathway; L-kynurenine from L-tryptophan: step 2/2.</text>
</comment>
<dbReference type="InterPro" id="IPR029058">
    <property type="entry name" value="AB_hydrolase_fold"/>
</dbReference>
<evidence type="ECO:0000313" key="5">
    <source>
        <dbReference type="EMBL" id="KAF2234664.1"/>
    </source>
</evidence>
<protein>
    <recommendedName>
        <fullName evidence="3">Kynurenine formamidase</fullName>
        <shortName evidence="3">KFA</shortName>
        <shortName evidence="3">KFase</shortName>
        <ecNumber evidence="3">3.5.1.9</ecNumber>
    </recommendedName>
    <alternativeName>
        <fullName evidence="3">Arylformamidase</fullName>
    </alternativeName>
    <alternativeName>
        <fullName evidence="3">N-formylkynurenine formamidase</fullName>
        <shortName evidence="3">FKF</shortName>
    </alternativeName>
</protein>
<feature type="active site" evidence="3">
    <location>
        <position position="257"/>
    </location>
</feature>
<dbReference type="PANTHER" id="PTHR48081">
    <property type="entry name" value="AB HYDROLASE SUPERFAMILY PROTEIN C4A8.06C"/>
    <property type="match status" value="1"/>
</dbReference>
<dbReference type="Proteomes" id="UP000800092">
    <property type="component" value="Unassembled WGS sequence"/>
</dbReference>
<comment type="similarity">
    <text evidence="3">Belongs to the kynurenine formamidase family.</text>
</comment>
<dbReference type="EMBL" id="ML991797">
    <property type="protein sequence ID" value="KAF2234664.1"/>
    <property type="molecule type" value="Genomic_DNA"/>
</dbReference>
<dbReference type="Gene3D" id="3.40.50.1820">
    <property type="entry name" value="alpha/beta hydrolase"/>
    <property type="match status" value="1"/>
</dbReference>
<comment type="function">
    <text evidence="3">Catalyzes the hydrolysis of N-formyl-L-kynurenine to L-kynurenine, the second step in the kynurenine pathway of tryptophan degradation. Kynurenine may be further oxidized to nicotinic acid, NAD(H) and NADP(H). Required for elimination of toxic metabolites.</text>
</comment>
<dbReference type="UniPathway" id="UPA00333">
    <property type="reaction ID" value="UER00454"/>
</dbReference>
<feature type="active site" description="Nucleophile" evidence="3">
    <location>
        <position position="148"/>
    </location>
</feature>
<feature type="domain" description="BD-FAE-like" evidence="4">
    <location>
        <begin position="113"/>
        <end position="270"/>
    </location>
</feature>
<evidence type="ECO:0000256" key="2">
    <source>
        <dbReference type="ARBA" id="ARBA00023079"/>
    </source>
</evidence>
<dbReference type="AlphaFoldDB" id="A0A6A6H971"/>
<evidence type="ECO:0000256" key="1">
    <source>
        <dbReference type="ARBA" id="ARBA00022801"/>
    </source>
</evidence>
<dbReference type="SUPFAM" id="SSF53474">
    <property type="entry name" value="alpha/beta-Hydrolases"/>
    <property type="match status" value="1"/>
</dbReference>
<dbReference type="GO" id="GO:0019441">
    <property type="term" value="P:L-tryptophan catabolic process to kynurenine"/>
    <property type="evidence" value="ECO:0007669"/>
    <property type="project" value="UniProtKB-UniRule"/>
</dbReference>
<dbReference type="Pfam" id="PF20434">
    <property type="entry name" value="BD-FAE"/>
    <property type="match status" value="1"/>
</dbReference>
<feature type="short sequence motif" description="HGGXW" evidence="3">
    <location>
        <begin position="54"/>
        <end position="58"/>
    </location>
</feature>
<comment type="domain">
    <text evidence="3">The main chain amide nitrogen atoms of the second glycine and its adjacent residue in the HGGXW motif define the oxyanion hole, and stabilize the oxyanion that forms during the nucleophilic attack by the catalytic serine during substrate cleavage.</text>
</comment>
<keyword evidence="1 3" id="KW-0378">Hydrolase</keyword>
<feature type="active site" evidence="3">
    <location>
        <position position="305"/>
    </location>
</feature>
<evidence type="ECO:0000259" key="4">
    <source>
        <dbReference type="Pfam" id="PF20434"/>
    </source>
</evidence>
<proteinExistence type="inferred from homology"/>
<dbReference type="EC" id="3.5.1.9" evidence="3"/>
<dbReference type="InterPro" id="IPR050300">
    <property type="entry name" value="GDXG_lipolytic_enzyme"/>
</dbReference>
<reference evidence="5" key="1">
    <citation type="journal article" date="2020" name="Stud. Mycol.">
        <title>101 Dothideomycetes genomes: a test case for predicting lifestyles and emergence of pathogens.</title>
        <authorList>
            <person name="Haridas S."/>
            <person name="Albert R."/>
            <person name="Binder M."/>
            <person name="Bloem J."/>
            <person name="Labutti K."/>
            <person name="Salamov A."/>
            <person name="Andreopoulos B."/>
            <person name="Baker S."/>
            <person name="Barry K."/>
            <person name="Bills G."/>
            <person name="Bluhm B."/>
            <person name="Cannon C."/>
            <person name="Castanera R."/>
            <person name="Culley D."/>
            <person name="Daum C."/>
            <person name="Ezra D."/>
            <person name="Gonzalez J."/>
            <person name="Henrissat B."/>
            <person name="Kuo A."/>
            <person name="Liang C."/>
            <person name="Lipzen A."/>
            <person name="Lutzoni F."/>
            <person name="Magnuson J."/>
            <person name="Mondo S."/>
            <person name="Nolan M."/>
            <person name="Ohm R."/>
            <person name="Pangilinan J."/>
            <person name="Park H.-J."/>
            <person name="Ramirez L."/>
            <person name="Alfaro M."/>
            <person name="Sun H."/>
            <person name="Tritt A."/>
            <person name="Yoshinaga Y."/>
            <person name="Zwiers L.-H."/>
            <person name="Turgeon B."/>
            <person name="Goodwin S."/>
            <person name="Spatafora J."/>
            <person name="Crous P."/>
            <person name="Grigoriev I."/>
        </authorList>
    </citation>
    <scope>NUCLEOTIDE SEQUENCE</scope>
    <source>
        <strain evidence="5">Tuck. ex Michener</strain>
    </source>
</reference>
<accession>A0A6A6H971</accession>
<evidence type="ECO:0000256" key="3">
    <source>
        <dbReference type="HAMAP-Rule" id="MF_03014"/>
    </source>
</evidence>
<comment type="catalytic activity">
    <reaction evidence="3">
        <text>N-formyl-L-kynurenine + H2O = L-kynurenine + formate + H(+)</text>
        <dbReference type="Rhea" id="RHEA:13009"/>
        <dbReference type="ChEBI" id="CHEBI:15377"/>
        <dbReference type="ChEBI" id="CHEBI:15378"/>
        <dbReference type="ChEBI" id="CHEBI:15740"/>
        <dbReference type="ChEBI" id="CHEBI:57959"/>
        <dbReference type="ChEBI" id="CHEBI:58629"/>
        <dbReference type="EC" id="3.5.1.9"/>
    </reaction>
</comment>
<sequence length="330" mass="37009">MTSSSTSTADYRDYPKHIINQSYSPHSNLNNLDIILLRPYDRNDISKIWIVYIHGGAWRDPRKTKSGISASLPHLYASAAASHIAGIASLNYRLSPHPTFPVKPGDSADLAARSAQHPTHINDAIDALRWLKTEWGVRDGGYVLVGHSCGGTMAMQIMTSEGRKWKTREQVKALSGEKGEEGKDTPMPRVVMPVEAITDLPKLVANHAEQNMYEDFVVGAFSKEREVWEEASPTKGTYRGEKWRDASLVILAHSKEDELVEWEQCDLLLDVLKAQGWKEKGSQIEADGKVSKEPGVRVLELRGKHDEIWEDGRELSRAINIAVERVMEMR</sequence>
<evidence type="ECO:0000313" key="6">
    <source>
        <dbReference type="Proteomes" id="UP000800092"/>
    </source>
</evidence>